<evidence type="ECO:0000256" key="3">
    <source>
        <dbReference type="ARBA" id="ARBA00022588"/>
    </source>
</evidence>
<proteinExistence type="predicted"/>
<keyword evidence="10" id="KW-1185">Reference proteome</keyword>
<dbReference type="Proteomes" id="UP000694428">
    <property type="component" value="Unplaced"/>
</dbReference>
<comment type="domain">
    <text evidence="6">The N-terminal region is essential for activation of the IFNB promoter activity.</text>
</comment>
<dbReference type="Gene3D" id="1.25.40.780">
    <property type="match status" value="1"/>
</dbReference>
<comment type="function">
    <text evidence="6">Involved in innate immunity against invading pathogens. Adapter used by TLR3, TLR4 (through TICAM2) and TLR5 to mediate NF-kappa-B and interferon-regulatory factor (IRF) activation, and to induce apoptosis. Ligand binding to these receptors results in TRIF recruitment through its TIR domain. Distinct protein-interaction motifs allow recruitment of the effector proteins TBK1, TRAF6 and RIPK1, which in turn, lead to the activation of transcription factors IRF3 and IRF7, NF-kappa-B and FADD respectively. Phosphorylation by TBK1 on the pLxIS motif leads to recruitment and subsequent activation of the transcription factor IRF3 to induce expression of type I interferon and exert a potent immunity against invading pathogens. Component of a multi-helicase-TICAM1 complex that acts as a cytoplasmic sensor of viral double-stranded RNA (dsRNA) and plays a role in the activation of a cascade of antiviral responses including the induction of pro-inflammatory cytokines.</text>
</comment>
<comment type="subunit">
    <text evidence="6">Homodimer. Found in a multi-helicase-TICAM1 complex at least composed of DHX36, DDX1, DDX21 and TICAM1.</text>
</comment>
<dbReference type="Pfam" id="PF12721">
    <property type="entry name" value="RHIM"/>
    <property type="match status" value="1"/>
</dbReference>
<dbReference type="GO" id="GO:0005829">
    <property type="term" value="C:cytosol"/>
    <property type="evidence" value="ECO:0007669"/>
    <property type="project" value="UniProtKB-SubCell"/>
</dbReference>
<evidence type="ECO:0000256" key="6">
    <source>
        <dbReference type="PIRNR" id="PIRNR037744"/>
    </source>
</evidence>
<dbReference type="InterPro" id="IPR000157">
    <property type="entry name" value="TIR_dom"/>
</dbReference>
<evidence type="ECO:0000256" key="5">
    <source>
        <dbReference type="ARBA" id="ARBA00023198"/>
    </source>
</evidence>
<feature type="region of interest" description="Disordered" evidence="7">
    <location>
        <begin position="646"/>
        <end position="678"/>
    </location>
</feature>
<keyword evidence="1 6" id="KW-0963">Cytoplasm</keyword>
<keyword evidence="2" id="KW-0597">Phosphoprotein</keyword>
<dbReference type="GO" id="GO:0032481">
    <property type="term" value="P:positive regulation of type I interferon production"/>
    <property type="evidence" value="ECO:0007669"/>
    <property type="project" value="TreeGrafter"/>
</dbReference>
<dbReference type="InterPro" id="IPR046946">
    <property type="entry name" value="TCAM1/2"/>
</dbReference>
<protein>
    <recommendedName>
        <fullName evidence="6">TIR domain-containing adapter molecule 1</fullName>
        <shortName evidence="6">TICAM-1</shortName>
    </recommendedName>
</protein>
<dbReference type="GO" id="GO:0035666">
    <property type="term" value="P:TRIF-dependent toll-like receptor signaling pathway"/>
    <property type="evidence" value="ECO:0007669"/>
    <property type="project" value="InterPro"/>
</dbReference>
<dbReference type="GO" id="GO:0006915">
    <property type="term" value="P:apoptotic process"/>
    <property type="evidence" value="ECO:0007669"/>
    <property type="project" value="UniProtKB-KW"/>
</dbReference>
<feature type="compositionally biased region" description="Basic and acidic residues" evidence="7">
    <location>
        <begin position="329"/>
        <end position="338"/>
    </location>
</feature>
<keyword evidence="4 6" id="KW-0391">Immunity</keyword>
<dbReference type="GO" id="GO:0043330">
    <property type="term" value="P:response to exogenous dsRNA"/>
    <property type="evidence" value="ECO:0007669"/>
    <property type="project" value="UniProtKB-UniRule"/>
</dbReference>
<dbReference type="InterPro" id="IPR025735">
    <property type="entry name" value="RHIM"/>
</dbReference>
<dbReference type="PANTHER" id="PTHR47230:SF1">
    <property type="entry name" value="TIR DOMAIN-CONTAINING ADAPTER MOLECULE 1"/>
    <property type="match status" value="1"/>
</dbReference>
<sequence>MAQSAEVQPSFEDIFNILSQVPAEKLLSLKHKLKHLIFAPSSKLLQAMVLLTLGQEADARICLNSLGDNLAALYIHQTKLDTAGVQKDGGNSQHPQLDAGAMALLAQIYLLLANEKLCSHEAVVKAEQVANSASRDAQRDTLNSIPVGNQERCGSAISTVDSDSEFRTLRSDVSIGFLRMTSPNSTVKSSPVKIRNTSDPSGPQTLQSSGISDSFTNLLISQSPTAIFRMPTPSCDSSRLCEESTSDAGQPDGERQSHSLQETGRASSPSSHSRQDTNPQVLHLGKTLQVNSCHPSLPIAETQLPTLGAVGQPVESNDISSTVIAEPQVPKEGRDQKQKLSTSLPYSRTTVNIGPACIPTEDSYIPAGTSNSAPASTSVCSFPPQTYFSSTIPPPLQSIPYNIPFPPPLHSSPSPTGPPTLKTVEAALAPEPSGEKKKFFTFVVLHAWEDKHIACRIKDLLENMGVPNGATFCEDFLVAGHNQLTCFQDAMENSAFLILLLTKNFLCHQCMFQTNSALMESIQRPSKHNSVIPFVPKENPLERSQIPSMLSVLVALDENSPVFARTVRNTFTPEKINERKAMWCQIQQVQEQKRKLELYQDHRQTLQNLGALTLGSLPQMSPSAMQLNQSSLEQLLEQLLPLQSSQQCHPPMSVSAATHPLPRAAHPTSAQLGPSPCQPSHLNLPLGQHYTTADPGGARSIIIQHARMVQIGNHNTMHVETAAPGPQDSEEESRENA</sequence>
<dbReference type="AlphaFoldDB" id="A0A8C9ESP5"/>
<dbReference type="GO" id="GO:0005739">
    <property type="term" value="C:mitochondrion"/>
    <property type="evidence" value="ECO:0007669"/>
    <property type="project" value="UniProtKB-SubCell"/>
</dbReference>
<dbReference type="InterPro" id="IPR035897">
    <property type="entry name" value="Toll_tir_struct_dom_sf"/>
</dbReference>
<accession>A0A8C9ESP5</accession>
<evidence type="ECO:0000259" key="8">
    <source>
        <dbReference type="PROSITE" id="PS50104"/>
    </source>
</evidence>
<dbReference type="GO" id="GO:0005768">
    <property type="term" value="C:endosome"/>
    <property type="evidence" value="ECO:0007669"/>
    <property type="project" value="TreeGrafter"/>
</dbReference>
<reference evidence="9" key="1">
    <citation type="submission" date="2025-08" db="UniProtKB">
        <authorList>
            <consortium name="Ensembl"/>
        </authorList>
    </citation>
    <scope>IDENTIFICATION</scope>
</reference>
<dbReference type="GO" id="GO:0005776">
    <property type="term" value="C:autophagosome"/>
    <property type="evidence" value="ECO:0007669"/>
    <property type="project" value="UniProtKB-SubCell"/>
</dbReference>
<dbReference type="PROSITE" id="PS50104">
    <property type="entry name" value="TIR"/>
    <property type="match status" value="1"/>
</dbReference>
<reference evidence="9" key="2">
    <citation type="submission" date="2025-09" db="UniProtKB">
        <authorList>
            <consortium name="Ensembl"/>
        </authorList>
    </citation>
    <scope>IDENTIFICATION</scope>
</reference>
<dbReference type="GO" id="GO:0045087">
    <property type="term" value="P:innate immune response"/>
    <property type="evidence" value="ECO:0007669"/>
    <property type="project" value="UniProtKB-UniRule"/>
</dbReference>
<dbReference type="GO" id="GO:0006954">
    <property type="term" value="P:inflammatory response"/>
    <property type="evidence" value="ECO:0007669"/>
    <property type="project" value="UniProtKB-KW"/>
</dbReference>
<keyword evidence="6" id="KW-0496">Mitochondrion</keyword>
<name>A0A8C9ESP5_PAVCR</name>
<dbReference type="GO" id="GO:0043123">
    <property type="term" value="P:positive regulation of canonical NF-kappaB signal transduction"/>
    <property type="evidence" value="ECO:0007669"/>
    <property type="project" value="TreeGrafter"/>
</dbReference>
<evidence type="ECO:0000256" key="4">
    <source>
        <dbReference type="ARBA" id="ARBA00022859"/>
    </source>
</evidence>
<feature type="compositionally biased region" description="Polar residues" evidence="7">
    <location>
        <begin position="258"/>
        <end position="278"/>
    </location>
</feature>
<feature type="domain" description="TIR" evidence="8">
    <location>
        <begin position="438"/>
        <end position="571"/>
    </location>
</feature>
<feature type="region of interest" description="Disordered" evidence="7">
    <location>
        <begin position="321"/>
        <end position="343"/>
    </location>
</feature>
<evidence type="ECO:0000256" key="2">
    <source>
        <dbReference type="ARBA" id="ARBA00022553"/>
    </source>
</evidence>
<keyword evidence="6" id="KW-0053">Apoptosis</keyword>
<evidence type="ECO:0000256" key="1">
    <source>
        <dbReference type="ARBA" id="ARBA00022490"/>
    </source>
</evidence>
<dbReference type="GO" id="GO:0051607">
    <property type="term" value="P:defense response to virus"/>
    <property type="evidence" value="ECO:0007669"/>
    <property type="project" value="UniProtKB-UniRule"/>
</dbReference>
<keyword evidence="3 6" id="KW-0399">Innate immunity</keyword>
<keyword evidence="6" id="KW-0968">Cytoplasmic vesicle</keyword>
<dbReference type="Gene3D" id="3.40.50.10140">
    <property type="entry name" value="Toll/interleukin-1 receptor homology (TIR) domain"/>
    <property type="match status" value="1"/>
</dbReference>
<dbReference type="GO" id="GO:0035591">
    <property type="term" value="F:signaling adaptor activity"/>
    <property type="evidence" value="ECO:0007669"/>
    <property type="project" value="TreeGrafter"/>
</dbReference>
<organism evidence="9 10">
    <name type="scientific">Pavo cristatus</name>
    <name type="common">Indian peafowl</name>
    <name type="synonym">Blue peafowl</name>
    <dbReference type="NCBI Taxonomy" id="9049"/>
    <lineage>
        <taxon>Eukaryota</taxon>
        <taxon>Metazoa</taxon>
        <taxon>Chordata</taxon>
        <taxon>Craniata</taxon>
        <taxon>Vertebrata</taxon>
        <taxon>Euteleostomi</taxon>
        <taxon>Archelosauria</taxon>
        <taxon>Archosauria</taxon>
        <taxon>Dinosauria</taxon>
        <taxon>Saurischia</taxon>
        <taxon>Theropoda</taxon>
        <taxon>Coelurosauria</taxon>
        <taxon>Aves</taxon>
        <taxon>Neognathae</taxon>
        <taxon>Galloanserae</taxon>
        <taxon>Galliformes</taxon>
        <taxon>Phasianidae</taxon>
        <taxon>Phasianinae</taxon>
        <taxon>Pavo</taxon>
    </lineage>
</organism>
<evidence type="ECO:0000256" key="7">
    <source>
        <dbReference type="SAM" id="MobiDB-lite"/>
    </source>
</evidence>
<dbReference type="Pfam" id="PF17798">
    <property type="entry name" value="TRIF-NTD"/>
    <property type="match status" value="1"/>
</dbReference>
<keyword evidence="5 6" id="KW-0395">Inflammatory response</keyword>
<feature type="region of interest" description="Disordered" evidence="7">
    <location>
        <begin position="229"/>
        <end position="278"/>
    </location>
</feature>
<feature type="region of interest" description="Disordered" evidence="7">
    <location>
        <begin position="181"/>
        <end position="211"/>
    </location>
</feature>
<comment type="subcellular location">
    <subcellularLocation>
        <location evidence="6">Cytoplasmic vesicle</location>
        <location evidence="6">Autophagosome</location>
    </subcellularLocation>
    <subcellularLocation>
        <location evidence="6">Cytoplasm</location>
        <location evidence="6">Cytosol</location>
    </subcellularLocation>
    <subcellularLocation>
        <location evidence="6">Mitochondrion</location>
    </subcellularLocation>
</comment>
<dbReference type="SUPFAM" id="SSF52200">
    <property type="entry name" value="Toll/Interleukin receptor TIR domain"/>
    <property type="match status" value="1"/>
</dbReference>
<evidence type="ECO:0000313" key="10">
    <source>
        <dbReference type="Proteomes" id="UP000694428"/>
    </source>
</evidence>
<dbReference type="Ensembl" id="ENSPSTT00000005289.1">
    <property type="protein sequence ID" value="ENSPSTP00000005030.1"/>
    <property type="gene ID" value="ENSPSTG00000003598.1"/>
</dbReference>
<dbReference type="InterPro" id="IPR040886">
    <property type="entry name" value="TRIF_N"/>
</dbReference>
<evidence type="ECO:0000313" key="9">
    <source>
        <dbReference type="Ensembl" id="ENSPSTP00000005030.1"/>
    </source>
</evidence>
<dbReference type="PANTHER" id="PTHR47230">
    <property type="entry name" value="TIR DOMAIN-CONTAINING ADAPTER MOLECULE 1"/>
    <property type="match status" value="1"/>
</dbReference>